<organism evidence="17 18">
    <name type="scientific">Adineta steineri</name>
    <dbReference type="NCBI Taxonomy" id="433720"/>
    <lineage>
        <taxon>Eukaryota</taxon>
        <taxon>Metazoa</taxon>
        <taxon>Spiralia</taxon>
        <taxon>Gnathifera</taxon>
        <taxon>Rotifera</taxon>
        <taxon>Eurotatoria</taxon>
        <taxon>Bdelloidea</taxon>
        <taxon>Adinetida</taxon>
        <taxon>Adinetidae</taxon>
        <taxon>Adineta</taxon>
    </lineage>
</organism>
<dbReference type="GO" id="GO:0005829">
    <property type="term" value="C:cytosol"/>
    <property type="evidence" value="ECO:0007669"/>
    <property type="project" value="UniProtKB-SubCell"/>
</dbReference>
<dbReference type="Proteomes" id="UP000663860">
    <property type="component" value="Unassembled WGS sequence"/>
</dbReference>
<accession>A0A813N0Z7</accession>
<keyword evidence="14" id="KW-0539">Nucleus</keyword>
<evidence type="ECO:0000256" key="15">
    <source>
        <dbReference type="ARBA" id="ARBA00023273"/>
    </source>
</evidence>
<dbReference type="GO" id="GO:0005765">
    <property type="term" value="C:lysosomal membrane"/>
    <property type="evidence" value="ECO:0007669"/>
    <property type="project" value="UniProtKB-SubCell"/>
</dbReference>
<keyword evidence="9" id="KW-0343">GTPase activation</keyword>
<keyword evidence="11" id="KW-0472">Membrane</keyword>
<evidence type="ECO:0000256" key="12">
    <source>
        <dbReference type="ARBA" id="ARBA00023212"/>
    </source>
</evidence>
<proteinExistence type="inferred from homology"/>
<name>A0A813N0Z7_9BILA</name>
<keyword evidence="10" id="KW-0963">Cytoplasm</keyword>
<dbReference type="PROSITE" id="PS51834">
    <property type="entry name" value="DENN_FLCN_SMCR8"/>
    <property type="match status" value="1"/>
</dbReference>
<dbReference type="EMBL" id="CAJNOE010000014">
    <property type="protein sequence ID" value="CAF0731203.1"/>
    <property type="molecule type" value="Genomic_DNA"/>
</dbReference>
<evidence type="ECO:0000256" key="3">
    <source>
        <dbReference type="ARBA" id="ARBA00004186"/>
    </source>
</evidence>
<evidence type="ECO:0000259" key="16">
    <source>
        <dbReference type="PROSITE" id="PS51834"/>
    </source>
</evidence>
<evidence type="ECO:0000256" key="5">
    <source>
        <dbReference type="ARBA" id="ARBA00004514"/>
    </source>
</evidence>
<evidence type="ECO:0000256" key="9">
    <source>
        <dbReference type="ARBA" id="ARBA00022468"/>
    </source>
</evidence>
<comment type="similarity">
    <text evidence="7">Belongs to the folliculin family.</text>
</comment>
<evidence type="ECO:0000313" key="18">
    <source>
        <dbReference type="Proteomes" id="UP000663860"/>
    </source>
</evidence>
<dbReference type="GO" id="GO:0005634">
    <property type="term" value="C:nucleus"/>
    <property type="evidence" value="ECO:0007669"/>
    <property type="project" value="UniProtKB-SubCell"/>
</dbReference>
<evidence type="ECO:0000313" key="17">
    <source>
        <dbReference type="EMBL" id="CAF0731203.1"/>
    </source>
</evidence>
<dbReference type="InterPro" id="IPR037520">
    <property type="entry name" value="Folliculin/SMCR8_longin"/>
</dbReference>
<dbReference type="Gene3D" id="3.40.50.12430">
    <property type="match status" value="1"/>
</dbReference>
<sequence>MNASCALQHFCDTHGPQILLCTEGRPYTHDRNDNDNEILKTIYSQYIKSDNSQGKVACKSCTVSSDGIVVTTVDLLNHMQYITSPSTPNQELFKNIRNACVRSLNVEKSMENDHPVLFGDDENGYCLSLSFPCKDFYARGSQRLYSLCFLCRDKYYLLSLMNRINSCMKQAIHWLQYDANQTYENEGHIKVNTTFNETTKVISVCRPPPRMPALRMISDIVQDSNLIYRVHALFVWILRTANSAINELHFDGLATEDLTTKFERQNAFENDHIVKQRTGTLVDSNNLTTNEIIDYDEDDFDSLEYHFSSYGFEALKLFKLFIQKLNNINYLEYILYNWIIGNQLIIKYTNKTNNKDYIRAFASVFRLFLPDNCCHLIETTDHIASCTANLILFDMNSIETTNEINGNLDNNSIIIKITFDDTGEQIQEAELETLPLLQSNIYIPTYVKTIIEILIDYTIDNEALEAMITQQKIKYLNKAKLYFQLGRCQIASTLSLDERKQMEILNIRDPNDLLIIRFWQRGISQSYKTQIRLLKQDDNQQQKVQKTKLYFQLGRCQIASTLSLDERKQMEILNIRDPNDLLIIRFWQRGLSQSYKTQIRLLKQDDNQQQKVQKS</sequence>
<comment type="subcellular location">
    <subcellularLocation>
        <location evidence="2">Cell projection</location>
        <location evidence="2">Cilium</location>
    </subcellularLocation>
    <subcellularLocation>
        <location evidence="4">Cytoplasm</location>
        <location evidence="4">Cytoskeleton</location>
        <location evidence="4">Microtubule organizing center</location>
        <location evidence="4">Centrosome</location>
    </subcellularLocation>
    <subcellularLocation>
        <location evidence="3">Cytoplasm</location>
        <location evidence="3">Cytoskeleton</location>
        <location evidence="3">Spindle</location>
    </subcellularLocation>
    <subcellularLocation>
        <location evidence="5">Cytoplasm</location>
        <location evidence="5">Cytosol</location>
    </subcellularLocation>
    <subcellularLocation>
        <location evidence="6">Lysosome membrane</location>
    </subcellularLocation>
    <subcellularLocation>
        <location evidence="1">Nucleus</location>
    </subcellularLocation>
</comment>
<evidence type="ECO:0000256" key="4">
    <source>
        <dbReference type="ARBA" id="ARBA00004300"/>
    </source>
</evidence>
<keyword evidence="15" id="KW-0966">Cell projection</keyword>
<dbReference type="InterPro" id="IPR021713">
    <property type="entry name" value="Folliculin"/>
</dbReference>
<evidence type="ECO:0000256" key="8">
    <source>
        <dbReference type="ARBA" id="ARBA00021824"/>
    </source>
</evidence>
<dbReference type="InterPro" id="IPR044886">
    <property type="entry name" value="FLCN_DENN_C_sf"/>
</dbReference>
<dbReference type="Gene3D" id="1.10.10.1730">
    <property type="entry name" value="Folliculin"/>
    <property type="match status" value="2"/>
</dbReference>
<protein>
    <recommendedName>
        <fullName evidence="8">Folliculin</fullName>
    </recommendedName>
</protein>
<evidence type="ECO:0000256" key="6">
    <source>
        <dbReference type="ARBA" id="ARBA00004656"/>
    </source>
</evidence>
<dbReference type="InterPro" id="IPR037521">
    <property type="entry name" value="FLCN/SMCR8_DENN"/>
</dbReference>
<evidence type="ECO:0000256" key="10">
    <source>
        <dbReference type="ARBA" id="ARBA00022490"/>
    </source>
</evidence>
<evidence type="ECO:0000256" key="13">
    <source>
        <dbReference type="ARBA" id="ARBA00023228"/>
    </source>
</evidence>
<evidence type="ECO:0000256" key="1">
    <source>
        <dbReference type="ARBA" id="ARBA00004123"/>
    </source>
</evidence>
<evidence type="ECO:0000256" key="7">
    <source>
        <dbReference type="ARBA" id="ARBA00009987"/>
    </source>
</evidence>
<dbReference type="GO" id="GO:0005813">
    <property type="term" value="C:centrosome"/>
    <property type="evidence" value="ECO:0007669"/>
    <property type="project" value="UniProtKB-SubCell"/>
</dbReference>
<evidence type="ECO:0000256" key="11">
    <source>
        <dbReference type="ARBA" id="ARBA00023136"/>
    </source>
</evidence>
<comment type="caution">
    <text evidence="17">The sequence shown here is derived from an EMBL/GenBank/DDBJ whole genome shotgun (WGS) entry which is preliminary data.</text>
</comment>
<dbReference type="GO" id="GO:0005929">
    <property type="term" value="C:cilium"/>
    <property type="evidence" value="ECO:0007669"/>
    <property type="project" value="UniProtKB-SubCell"/>
</dbReference>
<keyword evidence="13" id="KW-0458">Lysosome</keyword>
<dbReference type="PANTHER" id="PTHR31441:SF2">
    <property type="entry name" value="FOLLICULIN"/>
    <property type="match status" value="1"/>
</dbReference>
<evidence type="ECO:0000256" key="2">
    <source>
        <dbReference type="ARBA" id="ARBA00004138"/>
    </source>
</evidence>
<gene>
    <name evidence="17" type="ORF">IZO911_LOCUS2874</name>
</gene>
<dbReference type="GO" id="GO:1904263">
    <property type="term" value="P:positive regulation of TORC1 signaling"/>
    <property type="evidence" value="ECO:0007669"/>
    <property type="project" value="TreeGrafter"/>
</dbReference>
<dbReference type="Pfam" id="PF16692">
    <property type="entry name" value="Folliculin_C"/>
    <property type="match status" value="1"/>
</dbReference>
<dbReference type="PANTHER" id="PTHR31441">
    <property type="entry name" value="FOLLICULIN FAMILY MEMBER"/>
    <property type="match status" value="1"/>
</dbReference>
<evidence type="ECO:0000256" key="14">
    <source>
        <dbReference type="ARBA" id="ARBA00023242"/>
    </source>
</evidence>
<dbReference type="InterPro" id="IPR032035">
    <property type="entry name" value="Folliculin_DENN"/>
</dbReference>
<dbReference type="GO" id="GO:0005096">
    <property type="term" value="F:GTPase activator activity"/>
    <property type="evidence" value="ECO:0007669"/>
    <property type="project" value="UniProtKB-KW"/>
</dbReference>
<keyword evidence="12" id="KW-0206">Cytoskeleton</keyword>
<dbReference type="Pfam" id="PF11704">
    <property type="entry name" value="Folliculin"/>
    <property type="match status" value="1"/>
</dbReference>
<reference evidence="17" key="1">
    <citation type="submission" date="2021-02" db="EMBL/GenBank/DDBJ databases">
        <authorList>
            <person name="Nowell W R."/>
        </authorList>
    </citation>
    <scope>NUCLEOTIDE SEQUENCE</scope>
</reference>
<dbReference type="AlphaFoldDB" id="A0A813N0Z7"/>
<dbReference type="GO" id="GO:0005819">
    <property type="term" value="C:spindle"/>
    <property type="evidence" value="ECO:0007669"/>
    <property type="project" value="UniProtKB-SubCell"/>
</dbReference>
<feature type="domain" description="UDENN FLCN/SMCR8-type" evidence="16">
    <location>
        <begin position="66"/>
        <end position="524"/>
    </location>
</feature>